<proteinExistence type="predicted"/>
<sequence length="405" mass="44479">MSLDEIGETDMEMEAAEALAGLARGGNSPRGVKVVSEDRVKVESMSPVDSETTRPDIVQTMNSSSTGKIKMEVDDVAFSLQEYATSLTNVCEMEEKTEQVSVFLDHQNHMCSTSCLPSCGGRSRHNLSEAEKEAKRIRRVLANRESARRTIHRRQALCEDLTSRAAELTEENRMLKKTKELALKENESLGTMNKNLKVQIASTVLKMAPRHTCASSSANGNRQAGTSNVATATPTLTMPSLCRRDLPHEQEKLLNMAGPGPPGHMVPCPWFITDRSSSLGFQDQVDDLNITIKAEPPNFIVGDLNEPPIESPPLCCTSSSQSDVMPKFAKYLELGSEASPDGWVDFGLDLHSTGSESVTVGSSNQENIKQSMLLGKQLGDVIATKEARRRRREIKRLKGMNGRRC</sequence>
<evidence type="ECO:0000313" key="1">
    <source>
        <dbReference type="EMBL" id="KAI4374295.1"/>
    </source>
</evidence>
<name>A0ACB9R5W2_9MYRT</name>
<gene>
    <name evidence="1" type="ORF">MLD38_012306</name>
</gene>
<accession>A0ACB9R5W2</accession>
<organism evidence="1 2">
    <name type="scientific">Melastoma candidum</name>
    <dbReference type="NCBI Taxonomy" id="119954"/>
    <lineage>
        <taxon>Eukaryota</taxon>
        <taxon>Viridiplantae</taxon>
        <taxon>Streptophyta</taxon>
        <taxon>Embryophyta</taxon>
        <taxon>Tracheophyta</taxon>
        <taxon>Spermatophyta</taxon>
        <taxon>Magnoliopsida</taxon>
        <taxon>eudicotyledons</taxon>
        <taxon>Gunneridae</taxon>
        <taxon>Pentapetalae</taxon>
        <taxon>rosids</taxon>
        <taxon>malvids</taxon>
        <taxon>Myrtales</taxon>
        <taxon>Melastomataceae</taxon>
        <taxon>Melastomatoideae</taxon>
        <taxon>Melastomateae</taxon>
        <taxon>Melastoma</taxon>
    </lineage>
</organism>
<keyword evidence="2" id="KW-1185">Reference proteome</keyword>
<dbReference type="EMBL" id="CM042883">
    <property type="protein sequence ID" value="KAI4374295.1"/>
    <property type="molecule type" value="Genomic_DNA"/>
</dbReference>
<evidence type="ECO:0000313" key="2">
    <source>
        <dbReference type="Proteomes" id="UP001057402"/>
    </source>
</evidence>
<comment type="caution">
    <text evidence="1">The sequence shown here is derived from an EMBL/GenBank/DDBJ whole genome shotgun (WGS) entry which is preliminary data.</text>
</comment>
<dbReference type="Proteomes" id="UP001057402">
    <property type="component" value="Chromosome 4"/>
</dbReference>
<protein>
    <submittedName>
        <fullName evidence="1">Uncharacterized protein</fullName>
    </submittedName>
</protein>
<reference evidence="2" key="1">
    <citation type="journal article" date="2023" name="Front. Plant Sci.">
        <title>Chromosomal-level genome assembly of Melastoma candidum provides insights into trichome evolution.</title>
        <authorList>
            <person name="Zhong Y."/>
            <person name="Wu W."/>
            <person name="Sun C."/>
            <person name="Zou P."/>
            <person name="Liu Y."/>
            <person name="Dai S."/>
            <person name="Zhou R."/>
        </authorList>
    </citation>
    <scope>NUCLEOTIDE SEQUENCE [LARGE SCALE GENOMIC DNA]</scope>
</reference>